<dbReference type="AlphaFoldDB" id="A0A075QW86"/>
<evidence type="ECO:0000313" key="4">
    <source>
        <dbReference type="Proteomes" id="UP000005850"/>
    </source>
</evidence>
<sequence length="85" mass="9685">MKKLIFSLASLVVVLGIATGVYAGTSQVTPDQKQKEFEQMRPLMKQMHPQLTDAQIQSMYESCHGPNGMHERMMNNYTNQTPNRK</sequence>
<feature type="signal peptide" evidence="2">
    <location>
        <begin position="1"/>
        <end position="23"/>
    </location>
</feature>
<dbReference type="RefSeq" id="WP_041751899.1">
    <property type="nucleotide sequence ID" value="NZ_CP007806.1"/>
</dbReference>
<dbReference type="eggNOG" id="ENOG5033ERC">
    <property type="taxonomic scope" value="Bacteria"/>
</dbReference>
<proteinExistence type="predicted"/>
<organism evidence="3 4">
    <name type="scientific">Brevibacillus laterosporus LMG 15441</name>
    <dbReference type="NCBI Taxonomy" id="1042163"/>
    <lineage>
        <taxon>Bacteria</taxon>
        <taxon>Bacillati</taxon>
        <taxon>Bacillota</taxon>
        <taxon>Bacilli</taxon>
        <taxon>Bacillales</taxon>
        <taxon>Paenibacillaceae</taxon>
        <taxon>Brevibacillus</taxon>
    </lineage>
</organism>
<evidence type="ECO:0000256" key="1">
    <source>
        <dbReference type="SAM" id="MobiDB-lite"/>
    </source>
</evidence>
<accession>A0A075QW86</accession>
<protein>
    <submittedName>
        <fullName evidence="3">Uncharacterized protein</fullName>
    </submittedName>
</protein>
<reference evidence="3 4" key="1">
    <citation type="journal article" date="2011" name="J. Bacteriol.">
        <title>Genome sequence of Brevibacillus laterosporus LMG 15441, a pathogen of invertebrates.</title>
        <authorList>
            <person name="Djukic M."/>
            <person name="Poehlein A."/>
            <person name="Thurmer A."/>
            <person name="Daniel R."/>
        </authorList>
    </citation>
    <scope>NUCLEOTIDE SEQUENCE [LARGE SCALE GENOMIC DNA]</scope>
    <source>
        <strain evidence="3 4">LMG 15441</strain>
    </source>
</reference>
<evidence type="ECO:0000313" key="3">
    <source>
        <dbReference type="EMBL" id="AIG24692.1"/>
    </source>
</evidence>
<dbReference type="Proteomes" id="UP000005850">
    <property type="component" value="Chromosome"/>
</dbReference>
<evidence type="ECO:0000256" key="2">
    <source>
        <dbReference type="SAM" id="SignalP"/>
    </source>
</evidence>
<dbReference type="HOGENOM" id="CLU_171055_1_0_9"/>
<dbReference type="KEGG" id="blr:BRLA_c002970"/>
<name>A0A075QW86_BRELA</name>
<feature type="region of interest" description="Disordered" evidence="1">
    <location>
        <begin position="64"/>
        <end position="85"/>
    </location>
</feature>
<dbReference type="STRING" id="1042163.BRLA_c002970"/>
<feature type="compositionally biased region" description="Polar residues" evidence="1">
    <location>
        <begin position="75"/>
        <end position="85"/>
    </location>
</feature>
<feature type="chain" id="PRO_5001708900" evidence="2">
    <location>
        <begin position="24"/>
        <end position="85"/>
    </location>
</feature>
<dbReference type="EMBL" id="CP007806">
    <property type="protein sequence ID" value="AIG24692.1"/>
    <property type="molecule type" value="Genomic_DNA"/>
</dbReference>
<keyword evidence="2" id="KW-0732">Signal</keyword>
<gene>
    <name evidence="3" type="ORF">BRLA_c002970</name>
</gene>
<keyword evidence="4" id="KW-1185">Reference proteome</keyword>